<dbReference type="InterPro" id="IPR037185">
    <property type="entry name" value="EmrE-like"/>
</dbReference>
<evidence type="ECO:0000259" key="7">
    <source>
        <dbReference type="Pfam" id="PF00892"/>
    </source>
</evidence>
<protein>
    <submittedName>
        <fullName evidence="8">DMT family transporter</fullName>
    </submittedName>
</protein>
<gene>
    <name evidence="8" type="ORF">GZA08_17435</name>
</gene>
<feature type="transmembrane region" description="Helical" evidence="6">
    <location>
        <begin position="266"/>
        <end position="285"/>
    </location>
</feature>
<feature type="domain" description="EamA" evidence="7">
    <location>
        <begin position="6"/>
        <end position="137"/>
    </location>
</feature>
<dbReference type="AlphaFoldDB" id="A0A6B2K1B5"/>
<sequence length="309" mass="31618">MDIRAIGIGLAFAFLWSSAFASARIIVTAAPPLSALTLRYLIAGLLALAIAKALGQRMPKGRAAWRGIIVFGICQNGLYLGLNFVAMQWVEASLAAIIASSMPLIVALLGWIALGDRPAPLALGGLIVGMGGVALIMSTRVTGGAVGWGILLCVVGALALAVATLSVRSASNGGNLLMVVGLQMLVGAATVGLPALLLERGAEVAWSRELVLSFAYTTVFPGLVATWLWFLLVRRIGTVKASAFHFLNPFIGVAVAALLLGERLSWLDAVGVAIIAAGILAVQLAKAPPRVAAAEAATAAPAVPARGEG</sequence>
<dbReference type="EMBL" id="JAAGAB010000004">
    <property type="protein sequence ID" value="NDV02749.1"/>
    <property type="molecule type" value="Genomic_DNA"/>
</dbReference>
<comment type="similarity">
    <text evidence="2">Belongs to the EamA transporter family.</text>
</comment>
<evidence type="ECO:0000256" key="3">
    <source>
        <dbReference type="ARBA" id="ARBA00022692"/>
    </source>
</evidence>
<evidence type="ECO:0000313" key="9">
    <source>
        <dbReference type="Proteomes" id="UP000474757"/>
    </source>
</evidence>
<dbReference type="Proteomes" id="UP000474757">
    <property type="component" value="Unassembled WGS sequence"/>
</dbReference>
<keyword evidence="5 6" id="KW-0472">Membrane</keyword>
<name>A0A6B2K1B5_9RHOB</name>
<proteinExistence type="inferred from homology"/>
<comment type="caution">
    <text evidence="8">The sequence shown here is derived from an EMBL/GenBank/DDBJ whole genome shotgun (WGS) entry which is preliminary data.</text>
</comment>
<keyword evidence="9" id="KW-1185">Reference proteome</keyword>
<evidence type="ECO:0000256" key="1">
    <source>
        <dbReference type="ARBA" id="ARBA00004141"/>
    </source>
</evidence>
<evidence type="ECO:0000256" key="4">
    <source>
        <dbReference type="ARBA" id="ARBA00022989"/>
    </source>
</evidence>
<dbReference type="GO" id="GO:0016020">
    <property type="term" value="C:membrane"/>
    <property type="evidence" value="ECO:0007669"/>
    <property type="project" value="UniProtKB-SubCell"/>
</dbReference>
<dbReference type="PANTHER" id="PTHR32322:SF2">
    <property type="entry name" value="EAMA DOMAIN-CONTAINING PROTEIN"/>
    <property type="match status" value="1"/>
</dbReference>
<dbReference type="InterPro" id="IPR000620">
    <property type="entry name" value="EamA_dom"/>
</dbReference>
<reference evidence="8 9" key="1">
    <citation type="submission" date="2020-02" db="EMBL/GenBank/DDBJ databases">
        <title>Pseudoroseicyclus tamarix, sp. nov., isolated from offshore sediment of a Tamarix chinensis forest.</title>
        <authorList>
            <person name="Gai Y."/>
        </authorList>
    </citation>
    <scope>NUCLEOTIDE SEQUENCE [LARGE SCALE GENOMIC DNA]</scope>
    <source>
        <strain evidence="8 9">CLL3-39</strain>
    </source>
</reference>
<feature type="transmembrane region" description="Helical" evidence="6">
    <location>
        <begin position="94"/>
        <end position="114"/>
    </location>
</feature>
<feature type="transmembrane region" description="Helical" evidence="6">
    <location>
        <begin position="145"/>
        <end position="165"/>
    </location>
</feature>
<evidence type="ECO:0000256" key="6">
    <source>
        <dbReference type="SAM" id="Phobius"/>
    </source>
</evidence>
<feature type="transmembrane region" description="Helical" evidence="6">
    <location>
        <begin position="243"/>
        <end position="260"/>
    </location>
</feature>
<evidence type="ECO:0000313" key="8">
    <source>
        <dbReference type="EMBL" id="NDV02749.1"/>
    </source>
</evidence>
<feature type="domain" description="EamA" evidence="7">
    <location>
        <begin position="148"/>
        <end position="282"/>
    </location>
</feature>
<keyword evidence="4 6" id="KW-1133">Transmembrane helix</keyword>
<feature type="transmembrane region" description="Helical" evidence="6">
    <location>
        <begin position="210"/>
        <end position="231"/>
    </location>
</feature>
<evidence type="ECO:0000256" key="5">
    <source>
        <dbReference type="ARBA" id="ARBA00023136"/>
    </source>
</evidence>
<dbReference type="InterPro" id="IPR050638">
    <property type="entry name" value="AA-Vitamin_Transporters"/>
</dbReference>
<keyword evidence="3 6" id="KW-0812">Transmembrane</keyword>
<feature type="transmembrane region" description="Helical" evidence="6">
    <location>
        <begin position="121"/>
        <end position="139"/>
    </location>
</feature>
<comment type="subcellular location">
    <subcellularLocation>
        <location evidence="1">Membrane</location>
        <topology evidence="1">Multi-pass membrane protein</topology>
    </subcellularLocation>
</comment>
<organism evidence="8 9">
    <name type="scientific">Pseudoroseicyclus tamaricis</name>
    <dbReference type="NCBI Taxonomy" id="2705421"/>
    <lineage>
        <taxon>Bacteria</taxon>
        <taxon>Pseudomonadati</taxon>
        <taxon>Pseudomonadota</taxon>
        <taxon>Alphaproteobacteria</taxon>
        <taxon>Rhodobacterales</taxon>
        <taxon>Paracoccaceae</taxon>
        <taxon>Pseudoroseicyclus</taxon>
    </lineage>
</organism>
<dbReference type="SUPFAM" id="SSF103481">
    <property type="entry name" value="Multidrug resistance efflux transporter EmrE"/>
    <property type="match status" value="2"/>
</dbReference>
<feature type="transmembrane region" description="Helical" evidence="6">
    <location>
        <begin position="63"/>
        <end position="82"/>
    </location>
</feature>
<dbReference type="Pfam" id="PF00892">
    <property type="entry name" value="EamA"/>
    <property type="match status" value="2"/>
</dbReference>
<feature type="transmembrane region" description="Helical" evidence="6">
    <location>
        <begin position="33"/>
        <end position="51"/>
    </location>
</feature>
<evidence type="ECO:0000256" key="2">
    <source>
        <dbReference type="ARBA" id="ARBA00007362"/>
    </source>
</evidence>
<feature type="transmembrane region" description="Helical" evidence="6">
    <location>
        <begin position="177"/>
        <end position="198"/>
    </location>
</feature>
<accession>A0A6B2K1B5</accession>
<dbReference type="PANTHER" id="PTHR32322">
    <property type="entry name" value="INNER MEMBRANE TRANSPORTER"/>
    <property type="match status" value="1"/>
</dbReference>
<dbReference type="RefSeq" id="WP_163895979.1">
    <property type="nucleotide sequence ID" value="NZ_JAAFYS010000004.1"/>
</dbReference>